<dbReference type="Pfam" id="PF14023">
    <property type="entry name" value="Bestrophin-like"/>
    <property type="match status" value="1"/>
</dbReference>
<keyword evidence="1" id="KW-0812">Transmembrane</keyword>
<accession>A0A024JYI3</accession>
<keyword evidence="1" id="KW-1133">Transmembrane helix</keyword>
<evidence type="ECO:0000256" key="1">
    <source>
        <dbReference type="SAM" id="Phobius"/>
    </source>
</evidence>
<name>A0A024JYI3_9MYCO</name>
<feature type="transmembrane region" description="Helical" evidence="1">
    <location>
        <begin position="138"/>
        <end position="158"/>
    </location>
</feature>
<organism evidence="2">
    <name type="scientific">Mycobacterium triplex</name>
    <dbReference type="NCBI Taxonomy" id="47839"/>
    <lineage>
        <taxon>Bacteria</taxon>
        <taxon>Bacillati</taxon>
        <taxon>Actinomycetota</taxon>
        <taxon>Actinomycetes</taxon>
        <taxon>Mycobacteriales</taxon>
        <taxon>Mycobacteriaceae</taxon>
        <taxon>Mycobacterium</taxon>
        <taxon>Mycobacterium simiae complex</taxon>
    </lineage>
</organism>
<reference evidence="2" key="1">
    <citation type="journal article" date="2014" name="Genome Announc.">
        <title>Draft Genome Sequence of Mycobacterium triplex DSM 44626.</title>
        <authorList>
            <person name="Sassi M."/>
            <person name="Croce O."/>
            <person name="Robert C."/>
            <person name="Raoult D."/>
            <person name="Drancourt M."/>
        </authorList>
    </citation>
    <scope>NUCLEOTIDE SEQUENCE [LARGE SCALE GENOMIC DNA]</scope>
    <source>
        <strain evidence="2">DSM 44626</strain>
    </source>
</reference>
<proteinExistence type="predicted"/>
<dbReference type="InterPro" id="IPR025333">
    <property type="entry name" value="DUF4239"/>
</dbReference>
<sequence length="216" mass="23090">MSPFIAIVGLVYGALLGFTVVVAWQQFSSAEVVAANEASALTTMYRQTVAMPEPERSQLRQLLRSYASAVASSESTTRSGDAPSDTARSAITTMYRIVGTQPTGTASSPINAEYLSELSTLAADRTQRIIDTEPRIPPLLWAGLIFGGIVLVGLTAFLSMQSTVGHAVVTSTIAVLLGLLLCIVFTLDHPFETDRGITAEPFQHALEVFDAVDHET</sequence>
<dbReference type="Proteomes" id="UP000028880">
    <property type="component" value="Unassembled WGS sequence"/>
</dbReference>
<reference evidence="2" key="2">
    <citation type="submission" date="2014-04" db="EMBL/GenBank/DDBJ databases">
        <authorList>
            <person name="Xu Y.W."/>
            <person name="Yang Q."/>
        </authorList>
    </citation>
    <scope>NUCLEOTIDE SEQUENCE</scope>
    <source>
        <strain evidence="2">DSM 44626</strain>
    </source>
</reference>
<dbReference type="EMBL" id="HG964446">
    <property type="protein sequence ID" value="CDO88298.1"/>
    <property type="molecule type" value="Genomic_DNA"/>
</dbReference>
<feature type="transmembrane region" description="Helical" evidence="1">
    <location>
        <begin position="164"/>
        <end position="187"/>
    </location>
</feature>
<gene>
    <name evidence="2" type="ORF">BN973_02662</name>
</gene>
<dbReference type="eggNOG" id="ENOG5030DSB">
    <property type="taxonomic scope" value="Bacteria"/>
</dbReference>
<dbReference type="HOGENOM" id="CLU_090342_3_0_11"/>
<protein>
    <recommendedName>
        <fullName evidence="3">Transmembrane protein</fullName>
    </recommendedName>
</protein>
<dbReference type="AlphaFoldDB" id="A0A024JYI3"/>
<keyword evidence="1" id="KW-0472">Membrane</keyword>
<evidence type="ECO:0008006" key="3">
    <source>
        <dbReference type="Google" id="ProtNLM"/>
    </source>
</evidence>
<dbReference type="STRING" id="47839.BN973_02662"/>
<feature type="transmembrane region" description="Helical" evidence="1">
    <location>
        <begin position="6"/>
        <end position="24"/>
    </location>
</feature>
<evidence type="ECO:0000313" key="2">
    <source>
        <dbReference type="EMBL" id="CDO88298.1"/>
    </source>
</evidence>